<dbReference type="AlphaFoldDB" id="A0A382WLT9"/>
<accession>A0A382WLT9</accession>
<proteinExistence type="predicted"/>
<sequence>MGRLKALAMEIERLEAEDSPVDYQELIDAYQELFALTTEGVKVTANKVVEEAAKLATELEDSGTVIPPEKH</sequence>
<dbReference type="EMBL" id="UINC01160412">
    <property type="protein sequence ID" value="SVD59041.1"/>
    <property type="molecule type" value="Genomic_DNA"/>
</dbReference>
<organism evidence="1">
    <name type="scientific">marine metagenome</name>
    <dbReference type="NCBI Taxonomy" id="408172"/>
    <lineage>
        <taxon>unclassified sequences</taxon>
        <taxon>metagenomes</taxon>
        <taxon>ecological metagenomes</taxon>
    </lineage>
</organism>
<evidence type="ECO:0000313" key="1">
    <source>
        <dbReference type="EMBL" id="SVD59041.1"/>
    </source>
</evidence>
<protein>
    <submittedName>
        <fullName evidence="1">Uncharacterized protein</fullName>
    </submittedName>
</protein>
<reference evidence="1" key="1">
    <citation type="submission" date="2018-05" db="EMBL/GenBank/DDBJ databases">
        <authorList>
            <person name="Lanie J.A."/>
            <person name="Ng W.-L."/>
            <person name="Kazmierczak K.M."/>
            <person name="Andrzejewski T.M."/>
            <person name="Davidsen T.M."/>
            <person name="Wayne K.J."/>
            <person name="Tettelin H."/>
            <person name="Glass J.I."/>
            <person name="Rusch D."/>
            <person name="Podicherti R."/>
            <person name="Tsui H.-C.T."/>
            <person name="Winkler M.E."/>
        </authorList>
    </citation>
    <scope>NUCLEOTIDE SEQUENCE</scope>
</reference>
<gene>
    <name evidence="1" type="ORF">METZ01_LOCUS411895</name>
</gene>
<name>A0A382WLT9_9ZZZZ</name>